<evidence type="ECO:0000313" key="3">
    <source>
        <dbReference type="Proteomes" id="UP000008680"/>
    </source>
</evidence>
<accession>D3E104</accession>
<name>D3E104_METRM</name>
<dbReference type="PATRIC" id="fig|634498.28.peg.2130"/>
<sequence length="79" mass="9208">MNEIVLFGEDMKEDPHKYIKETLDFPDYYGENLDALFDCLSEVYNKTIIIKDSVLVDEDIIQTFVDANDENPDMDLILD</sequence>
<evidence type="ECO:0000313" key="2">
    <source>
        <dbReference type="EMBL" id="ADC47978.1"/>
    </source>
</evidence>
<dbReference type="eggNOG" id="arCOG11375">
    <property type="taxonomic scope" value="Archaea"/>
</dbReference>
<organism evidence="2 3">
    <name type="scientific">Methanobrevibacter ruminantium (strain ATCC 35063 / DSM 1093 / JCM 13430 / OCM 146 / M1)</name>
    <name type="common">Methanobacterium ruminantium</name>
    <dbReference type="NCBI Taxonomy" id="634498"/>
    <lineage>
        <taxon>Archaea</taxon>
        <taxon>Methanobacteriati</taxon>
        <taxon>Methanobacteriota</taxon>
        <taxon>Methanomada group</taxon>
        <taxon>Methanobacteria</taxon>
        <taxon>Methanobacteriales</taxon>
        <taxon>Methanobacteriaceae</taxon>
        <taxon>Methanobrevibacter</taxon>
    </lineage>
</organism>
<keyword evidence="3" id="KW-1185">Reference proteome</keyword>
<feature type="domain" description="Barstar (barnase inhibitor)" evidence="1">
    <location>
        <begin position="12"/>
        <end position="45"/>
    </location>
</feature>
<dbReference type="EMBL" id="CP001719">
    <property type="protein sequence ID" value="ADC47978.1"/>
    <property type="molecule type" value="Genomic_DNA"/>
</dbReference>
<dbReference type="Pfam" id="PF01337">
    <property type="entry name" value="Barstar"/>
    <property type="match status" value="1"/>
</dbReference>
<dbReference type="Gene3D" id="3.30.370.10">
    <property type="entry name" value="Barstar-like"/>
    <property type="match status" value="1"/>
</dbReference>
<evidence type="ECO:0000259" key="1">
    <source>
        <dbReference type="Pfam" id="PF01337"/>
    </source>
</evidence>
<dbReference type="SUPFAM" id="SSF52038">
    <property type="entry name" value="Barstar-related"/>
    <property type="match status" value="1"/>
</dbReference>
<dbReference type="InterPro" id="IPR035905">
    <property type="entry name" value="Barstar-like_sf"/>
</dbReference>
<proteinExistence type="predicted"/>
<gene>
    <name evidence="2" type="ordered locus">mru_2128</name>
</gene>
<dbReference type="HOGENOM" id="CLU_121832_2_1_2"/>
<dbReference type="AlphaFoldDB" id="D3E104"/>
<dbReference type="Proteomes" id="UP000008680">
    <property type="component" value="Chromosome"/>
</dbReference>
<reference evidence="2 3" key="1">
    <citation type="journal article" date="2010" name="PLoS ONE">
        <title>The genome sequence of the rumen methanogen Methanobrevibacter ruminantium reveals new possibilities for controlling ruminant methane emissions.</title>
        <authorList>
            <person name="Leahy S.C."/>
            <person name="Kelly W.J."/>
            <person name="Altermann E."/>
            <person name="Ronimus R.S."/>
            <person name="Yeoman C.J."/>
            <person name="Pacheco D.M."/>
            <person name="Li D."/>
            <person name="Kong Z."/>
            <person name="McTavish S."/>
            <person name="Sang C."/>
            <person name="Lambie S.C."/>
            <person name="Janssen P.H."/>
            <person name="Dey D."/>
            <person name="Attwood G.T."/>
        </authorList>
    </citation>
    <scope>NUCLEOTIDE SEQUENCE [LARGE SCALE GENOMIC DNA]</scope>
    <source>
        <strain evidence="3">ATCC 35063 / DSM 1093 / JCM 13430 / OCM 146 / M1</strain>
    </source>
</reference>
<dbReference type="InterPro" id="IPR000468">
    <property type="entry name" value="Barstar"/>
</dbReference>
<dbReference type="KEGG" id="mru:mru_2128"/>
<dbReference type="OrthoDB" id="81335at2157"/>
<protein>
    <submittedName>
        <fullName evidence="2">Ribonuclease inhibitor</fullName>
    </submittedName>
</protein>